<dbReference type="PANTHER" id="PTHR30221">
    <property type="entry name" value="SMALL-CONDUCTANCE MECHANOSENSITIVE CHANNEL"/>
    <property type="match status" value="1"/>
</dbReference>
<evidence type="ECO:0000256" key="1">
    <source>
        <dbReference type="ARBA" id="ARBA00004370"/>
    </source>
</evidence>
<evidence type="ECO:0000256" key="5">
    <source>
        <dbReference type="SAM" id="Phobius"/>
    </source>
</evidence>
<dbReference type="AlphaFoldDB" id="F4L504"/>
<dbReference type="OrthoDB" id="5705501at2"/>
<keyword evidence="3 5" id="KW-1133">Transmembrane helix</keyword>
<dbReference type="GO" id="GO:0008381">
    <property type="term" value="F:mechanosensitive monoatomic ion channel activity"/>
    <property type="evidence" value="ECO:0007669"/>
    <property type="project" value="InterPro"/>
</dbReference>
<evidence type="ECO:0000313" key="7">
    <source>
        <dbReference type="EMBL" id="AEE48725.1"/>
    </source>
</evidence>
<dbReference type="InterPro" id="IPR045275">
    <property type="entry name" value="MscS_archaea/bacteria_type"/>
</dbReference>
<evidence type="ECO:0000313" key="8">
    <source>
        <dbReference type="EMBL" id="AEE48730.1"/>
    </source>
</evidence>
<keyword evidence="2 5" id="KW-0812">Transmembrane</keyword>
<dbReference type="InterPro" id="IPR023408">
    <property type="entry name" value="MscS_beta-dom_sf"/>
</dbReference>
<keyword evidence="4 5" id="KW-0472">Membrane</keyword>
<feature type="transmembrane region" description="Helical" evidence="5">
    <location>
        <begin position="80"/>
        <end position="106"/>
    </location>
</feature>
<feature type="transmembrane region" description="Helical" evidence="5">
    <location>
        <begin position="49"/>
        <end position="68"/>
    </location>
</feature>
<dbReference type="InterPro" id="IPR010920">
    <property type="entry name" value="LSM_dom_sf"/>
</dbReference>
<dbReference type="Proteomes" id="UP000008461">
    <property type="component" value="Chromosome"/>
</dbReference>
<dbReference type="Pfam" id="PF00924">
    <property type="entry name" value="MS_channel_2nd"/>
    <property type="match status" value="1"/>
</dbReference>
<accession>F4L504</accession>
<dbReference type="EMBL" id="CP002691">
    <property type="protein sequence ID" value="AEE48725.1"/>
    <property type="molecule type" value="Genomic_DNA"/>
</dbReference>
<dbReference type="GO" id="GO:0016020">
    <property type="term" value="C:membrane"/>
    <property type="evidence" value="ECO:0007669"/>
    <property type="project" value="UniProtKB-SubCell"/>
</dbReference>
<evidence type="ECO:0000256" key="4">
    <source>
        <dbReference type="ARBA" id="ARBA00023136"/>
    </source>
</evidence>
<feature type="domain" description="Mechanosensitive ion channel MscS" evidence="6">
    <location>
        <begin position="94"/>
        <end position="159"/>
    </location>
</feature>
<dbReference type="eggNOG" id="COG0668">
    <property type="taxonomic scope" value="Bacteria"/>
</dbReference>
<dbReference type="STRING" id="760192.Halhy_0818"/>
<organism evidence="7 9">
    <name type="scientific">Haliscomenobacter hydrossis (strain ATCC 27775 / DSM 1100 / LMG 10767 / O)</name>
    <dbReference type="NCBI Taxonomy" id="760192"/>
    <lineage>
        <taxon>Bacteria</taxon>
        <taxon>Pseudomonadati</taxon>
        <taxon>Bacteroidota</taxon>
        <taxon>Saprospiria</taxon>
        <taxon>Saprospirales</taxon>
        <taxon>Haliscomenobacteraceae</taxon>
        <taxon>Haliscomenobacter</taxon>
    </lineage>
</organism>
<sequence length="170" mass="19189">MDPYKIQITESLIVTVILLISKFTLRYFVNLKILNSYFKNTVKKDVLKIINLLLFVTFSIILVAIWSVKQENILVVASSLFTVLGVALFAEMSILSNVTACLILFFQHPIKVGDTIGITHEGKDIEGELIEITYFFAFIKTPNSGTLTIPNALFLKSSFRILEKSSKSEY</sequence>
<dbReference type="Gene3D" id="2.30.30.60">
    <property type="match status" value="1"/>
</dbReference>
<dbReference type="RefSeq" id="WP_013763287.1">
    <property type="nucleotide sequence ID" value="NC_015510.1"/>
</dbReference>
<reference evidence="7 9" key="1">
    <citation type="journal article" date="2011" name="Stand. Genomic Sci.">
        <title>Complete genome sequence of Haliscomenobacter hydrossis type strain (O).</title>
        <authorList>
            <consortium name="US DOE Joint Genome Institute (JGI-PGF)"/>
            <person name="Daligault H."/>
            <person name="Lapidus A."/>
            <person name="Zeytun A."/>
            <person name="Nolan M."/>
            <person name="Lucas S."/>
            <person name="Del Rio T.G."/>
            <person name="Tice H."/>
            <person name="Cheng J.F."/>
            <person name="Tapia R."/>
            <person name="Han C."/>
            <person name="Goodwin L."/>
            <person name="Pitluck S."/>
            <person name="Liolios K."/>
            <person name="Pagani I."/>
            <person name="Ivanova N."/>
            <person name="Huntemann M."/>
            <person name="Mavromatis K."/>
            <person name="Mikhailova N."/>
            <person name="Pati A."/>
            <person name="Chen A."/>
            <person name="Palaniappan K."/>
            <person name="Land M."/>
            <person name="Hauser L."/>
            <person name="Brambilla E.M."/>
            <person name="Rohde M."/>
            <person name="Verbarg S."/>
            <person name="Goker M."/>
            <person name="Bristow J."/>
            <person name="Eisen J.A."/>
            <person name="Markowitz V."/>
            <person name="Hugenholtz P."/>
            <person name="Kyrpides N.C."/>
            <person name="Klenk H.P."/>
            <person name="Woyke T."/>
        </authorList>
    </citation>
    <scope>NUCLEOTIDE SEQUENCE [LARGE SCALE GENOMIC DNA]</scope>
    <source>
        <strain evidence="9">ATCC 27775 / DSM 1100 / LMG 10767 / O</strain>
        <strain evidence="7">DSM 1100</strain>
    </source>
</reference>
<protein>
    <submittedName>
        <fullName evidence="7">MscS Mechanosensitive ion channel</fullName>
    </submittedName>
</protein>
<dbReference type="SUPFAM" id="SSF50182">
    <property type="entry name" value="Sm-like ribonucleoproteins"/>
    <property type="match status" value="1"/>
</dbReference>
<proteinExistence type="predicted"/>
<evidence type="ECO:0000259" key="6">
    <source>
        <dbReference type="Pfam" id="PF00924"/>
    </source>
</evidence>
<dbReference type="InterPro" id="IPR006685">
    <property type="entry name" value="MscS_channel_2nd"/>
</dbReference>
<evidence type="ECO:0000256" key="3">
    <source>
        <dbReference type="ARBA" id="ARBA00022989"/>
    </source>
</evidence>
<reference key="2">
    <citation type="submission" date="2011-04" db="EMBL/GenBank/DDBJ databases">
        <title>Complete sequence of chromosome of Haliscomenobacter hydrossis DSM 1100.</title>
        <authorList>
            <consortium name="US DOE Joint Genome Institute (JGI-PGF)"/>
            <person name="Lucas S."/>
            <person name="Han J."/>
            <person name="Lapidus A."/>
            <person name="Bruce D."/>
            <person name="Goodwin L."/>
            <person name="Pitluck S."/>
            <person name="Peters L."/>
            <person name="Kyrpides N."/>
            <person name="Mavromatis K."/>
            <person name="Ivanova N."/>
            <person name="Ovchinnikova G."/>
            <person name="Pagani I."/>
            <person name="Daligault H."/>
            <person name="Detter J.C."/>
            <person name="Han C."/>
            <person name="Land M."/>
            <person name="Hauser L."/>
            <person name="Markowitz V."/>
            <person name="Cheng J.-F."/>
            <person name="Hugenholtz P."/>
            <person name="Woyke T."/>
            <person name="Wu D."/>
            <person name="Verbarg S."/>
            <person name="Frueling A."/>
            <person name="Brambilla E."/>
            <person name="Klenk H.-P."/>
            <person name="Eisen J.A."/>
        </authorList>
    </citation>
    <scope>NUCLEOTIDE SEQUENCE</scope>
    <source>
        <strain>DSM 1100</strain>
    </source>
</reference>
<gene>
    <name evidence="7" type="ordered locus">Halhy_0818</name>
    <name evidence="8" type="ordered locus">Halhy_0823</name>
</gene>
<evidence type="ECO:0000256" key="2">
    <source>
        <dbReference type="ARBA" id="ARBA00022692"/>
    </source>
</evidence>
<dbReference type="KEGG" id="hhy:Halhy_0823"/>
<evidence type="ECO:0000313" key="9">
    <source>
        <dbReference type="Proteomes" id="UP000008461"/>
    </source>
</evidence>
<feature type="transmembrane region" description="Helical" evidence="5">
    <location>
        <begin position="12"/>
        <end position="29"/>
    </location>
</feature>
<dbReference type="PANTHER" id="PTHR30221:SF8">
    <property type="entry name" value="SMALL-CONDUCTANCE MECHANOSENSITIVE CHANNEL"/>
    <property type="match status" value="1"/>
</dbReference>
<dbReference type="EMBL" id="CP002691">
    <property type="protein sequence ID" value="AEE48730.1"/>
    <property type="molecule type" value="Genomic_DNA"/>
</dbReference>
<dbReference type="KEGG" id="hhy:Halhy_0818"/>
<name>F4L504_HALH1</name>
<dbReference type="HOGENOM" id="CLU_098917_1_0_10"/>
<comment type="subcellular location">
    <subcellularLocation>
        <location evidence="1">Membrane</location>
    </subcellularLocation>
</comment>
<keyword evidence="9" id="KW-1185">Reference proteome</keyword>